<proteinExistence type="predicted"/>
<dbReference type="OrthoDB" id="5513925at2"/>
<sequence length="172" mass="19774">MRNFNTRFRLRDSDKQIRLLYTLFLFLILAGFTFSFLWAHSMTGLSPQGIADHYRGSDSTFGEPMSFRELAEVTHFHLFTMPVVFIILAHVLYLTATTSAIKIGTTWMAFGGVMLDLLSPWLISYVSPLFFLTMLMGDVFMTVGFLIMMAIPLYEMWVLEQPLMSGKTNEDR</sequence>
<organism evidence="2 3">
    <name type="scientific">Nitrospira japonica</name>
    <dbReference type="NCBI Taxonomy" id="1325564"/>
    <lineage>
        <taxon>Bacteria</taxon>
        <taxon>Pseudomonadati</taxon>
        <taxon>Nitrospirota</taxon>
        <taxon>Nitrospiria</taxon>
        <taxon>Nitrospirales</taxon>
        <taxon>Nitrospiraceae</taxon>
        <taxon>Nitrospira</taxon>
    </lineage>
</organism>
<accession>A0A1W1I5J9</accession>
<gene>
    <name evidence="2" type="ORF">NSJP_2039</name>
</gene>
<name>A0A1W1I5J9_9BACT</name>
<evidence type="ECO:0000256" key="1">
    <source>
        <dbReference type="SAM" id="Phobius"/>
    </source>
</evidence>
<evidence type="ECO:0000313" key="3">
    <source>
        <dbReference type="Proteomes" id="UP000192042"/>
    </source>
</evidence>
<feature type="transmembrane region" description="Helical" evidence="1">
    <location>
        <begin position="20"/>
        <end position="39"/>
    </location>
</feature>
<evidence type="ECO:0000313" key="2">
    <source>
        <dbReference type="EMBL" id="SLM48211.1"/>
    </source>
</evidence>
<keyword evidence="1" id="KW-1133">Transmembrane helix</keyword>
<feature type="transmembrane region" description="Helical" evidence="1">
    <location>
        <begin position="129"/>
        <end position="154"/>
    </location>
</feature>
<keyword evidence="1" id="KW-0812">Transmembrane</keyword>
<feature type="transmembrane region" description="Helical" evidence="1">
    <location>
        <begin position="106"/>
        <end position="123"/>
    </location>
</feature>
<keyword evidence="3" id="KW-1185">Reference proteome</keyword>
<keyword evidence="1" id="KW-0472">Membrane</keyword>
<dbReference type="Proteomes" id="UP000192042">
    <property type="component" value="Chromosome I"/>
</dbReference>
<reference evidence="2 3" key="1">
    <citation type="submission" date="2017-03" db="EMBL/GenBank/DDBJ databases">
        <authorList>
            <person name="Afonso C.L."/>
            <person name="Miller P.J."/>
            <person name="Scott M.A."/>
            <person name="Spackman E."/>
            <person name="Goraichik I."/>
            <person name="Dimitrov K.M."/>
            <person name="Suarez D.L."/>
            <person name="Swayne D.E."/>
        </authorList>
    </citation>
    <scope>NUCLEOTIDE SEQUENCE [LARGE SCALE GENOMIC DNA]</scope>
    <source>
        <strain evidence="2">Genome sequencing of Nitrospira japonica strain NJ11</strain>
    </source>
</reference>
<dbReference type="KEGG" id="nja:NSJP_2039"/>
<protein>
    <submittedName>
        <fullName evidence="2">Uncharacterized protein</fullName>
    </submittedName>
</protein>
<dbReference type="EMBL" id="LT828648">
    <property type="protein sequence ID" value="SLM48211.1"/>
    <property type="molecule type" value="Genomic_DNA"/>
</dbReference>
<dbReference type="AlphaFoldDB" id="A0A1W1I5J9"/>
<feature type="transmembrane region" description="Helical" evidence="1">
    <location>
        <begin position="75"/>
        <end position="94"/>
    </location>
</feature>
<dbReference type="STRING" id="1325564.NSJP_2039"/>